<comment type="catalytic activity">
    <reaction evidence="6">
        <text>guanosine(527) in 16S rRNA + S-adenosyl-L-methionine = N(7)-methylguanosine(527) in 16S rRNA + S-adenosyl-L-homocysteine</text>
        <dbReference type="Rhea" id="RHEA:42732"/>
        <dbReference type="Rhea" id="RHEA-COMP:10209"/>
        <dbReference type="Rhea" id="RHEA-COMP:10210"/>
        <dbReference type="ChEBI" id="CHEBI:57856"/>
        <dbReference type="ChEBI" id="CHEBI:59789"/>
        <dbReference type="ChEBI" id="CHEBI:74269"/>
        <dbReference type="ChEBI" id="CHEBI:74480"/>
        <dbReference type="EC" id="2.1.1.170"/>
    </reaction>
</comment>
<evidence type="ECO:0000256" key="1">
    <source>
        <dbReference type="ARBA" id="ARBA00022490"/>
    </source>
</evidence>
<dbReference type="GO" id="GO:0008168">
    <property type="term" value="F:methyltransferase activity"/>
    <property type="evidence" value="ECO:0007669"/>
    <property type="project" value="UniProtKB-KW"/>
</dbReference>
<dbReference type="RefSeq" id="WP_252168098.1">
    <property type="nucleotide sequence ID" value="NZ_CP084930.1"/>
</dbReference>
<dbReference type="GO" id="GO:0032259">
    <property type="term" value="P:methylation"/>
    <property type="evidence" value="ECO:0007669"/>
    <property type="project" value="UniProtKB-KW"/>
</dbReference>
<dbReference type="InterPro" id="IPR029063">
    <property type="entry name" value="SAM-dependent_MTases_sf"/>
</dbReference>
<comment type="caution">
    <text evidence="6">Lacks conserved residue(s) required for the propagation of feature annotation.</text>
</comment>
<comment type="similarity">
    <text evidence="6">Belongs to the methyltransferase superfamily. RNA methyltransferase RsmG family.</text>
</comment>
<dbReference type="Proteomes" id="UP001056937">
    <property type="component" value="Chromosome 1"/>
</dbReference>
<dbReference type="PANTHER" id="PTHR31760:SF0">
    <property type="entry name" value="S-ADENOSYL-L-METHIONINE-DEPENDENT METHYLTRANSFERASES SUPERFAMILY PROTEIN"/>
    <property type="match status" value="1"/>
</dbReference>
<evidence type="ECO:0000256" key="4">
    <source>
        <dbReference type="ARBA" id="ARBA00022679"/>
    </source>
</evidence>
<comment type="function">
    <text evidence="6">Specifically methylates the N7 position of guanine in position 527 of 16S rRNA.</text>
</comment>
<dbReference type="Pfam" id="PF02527">
    <property type="entry name" value="GidB"/>
    <property type="match status" value="1"/>
</dbReference>
<keyword evidence="1 6" id="KW-0963">Cytoplasm</keyword>
<protein>
    <recommendedName>
        <fullName evidence="6">Ribosomal RNA small subunit methyltransferase G</fullName>
        <ecNumber evidence="6">2.1.1.170</ecNumber>
    </recommendedName>
    <alternativeName>
        <fullName evidence="6">16S rRNA 7-methylguanosine methyltransferase</fullName>
        <shortName evidence="6">16S rRNA m7G methyltransferase</shortName>
    </alternativeName>
</protein>
<organism evidence="7 8">
    <name type="scientific">Sphingomonas morindae</name>
    <dbReference type="NCBI Taxonomy" id="1541170"/>
    <lineage>
        <taxon>Bacteria</taxon>
        <taxon>Pseudomonadati</taxon>
        <taxon>Pseudomonadota</taxon>
        <taxon>Alphaproteobacteria</taxon>
        <taxon>Sphingomonadales</taxon>
        <taxon>Sphingomonadaceae</taxon>
        <taxon>Sphingomonas</taxon>
    </lineage>
</organism>
<dbReference type="CDD" id="cd02440">
    <property type="entry name" value="AdoMet_MTases"/>
    <property type="match status" value="1"/>
</dbReference>
<keyword evidence="3 6" id="KW-0489">Methyltransferase</keyword>
<dbReference type="SUPFAM" id="SSF53335">
    <property type="entry name" value="S-adenosyl-L-methionine-dependent methyltransferases"/>
    <property type="match status" value="1"/>
</dbReference>
<gene>
    <name evidence="6 7" type="primary">rsmG</name>
    <name evidence="7" type="ORF">LHA26_07550</name>
</gene>
<evidence type="ECO:0000256" key="2">
    <source>
        <dbReference type="ARBA" id="ARBA00022552"/>
    </source>
</evidence>
<sequence length="192" mass="20958">MTVPRETSAKLTALKALILDEATRQNLISAATIPLFETRHIADSRQLLRWLPEGPLMDIGSGAGLPGLVLACLRDDPVHLVEPRARRVAFLEQARAALGLDHVVIHRCKVERVTLPALAGITARAVAALPTLFAIAAHLSDEKTRWVLPKGRSAHAELEEARRTWQGSFKLVPSETDAEASIIVAHGVRRRS</sequence>
<reference evidence="7" key="1">
    <citation type="journal article" date="2022" name="Toxins">
        <title>Genomic Analysis of Sphingopyxis sp. USTB-05 for Biodegrading Cyanobacterial Hepatotoxins.</title>
        <authorList>
            <person name="Liu C."/>
            <person name="Xu Q."/>
            <person name="Zhao Z."/>
            <person name="Zhang H."/>
            <person name="Liu X."/>
            <person name="Yin C."/>
            <person name="Liu Y."/>
            <person name="Yan H."/>
        </authorList>
    </citation>
    <scope>NUCLEOTIDE SEQUENCE</scope>
    <source>
        <strain evidence="7">NBD5</strain>
    </source>
</reference>
<comment type="subcellular location">
    <subcellularLocation>
        <location evidence="6">Cytoplasm</location>
    </subcellularLocation>
</comment>
<proteinExistence type="inferred from homology"/>
<dbReference type="EMBL" id="CP084930">
    <property type="protein sequence ID" value="USI74295.1"/>
    <property type="molecule type" value="Genomic_DNA"/>
</dbReference>
<keyword evidence="2 6" id="KW-0698">rRNA processing</keyword>
<dbReference type="NCBIfam" id="TIGR00138">
    <property type="entry name" value="rsmG_gidB"/>
    <property type="match status" value="1"/>
</dbReference>
<evidence type="ECO:0000313" key="8">
    <source>
        <dbReference type="Proteomes" id="UP001056937"/>
    </source>
</evidence>
<evidence type="ECO:0000256" key="6">
    <source>
        <dbReference type="HAMAP-Rule" id="MF_00074"/>
    </source>
</evidence>
<feature type="binding site" evidence="6">
    <location>
        <position position="60"/>
    </location>
    <ligand>
        <name>S-adenosyl-L-methionine</name>
        <dbReference type="ChEBI" id="CHEBI:59789"/>
    </ligand>
</feature>
<feature type="binding site" evidence="6">
    <location>
        <position position="65"/>
    </location>
    <ligand>
        <name>S-adenosyl-L-methionine</name>
        <dbReference type="ChEBI" id="CHEBI:59789"/>
    </ligand>
</feature>
<evidence type="ECO:0000256" key="5">
    <source>
        <dbReference type="ARBA" id="ARBA00022691"/>
    </source>
</evidence>
<keyword evidence="4 6" id="KW-0808">Transferase</keyword>
<feature type="binding site" evidence="6">
    <location>
        <position position="124"/>
    </location>
    <ligand>
        <name>S-adenosyl-L-methionine</name>
        <dbReference type="ChEBI" id="CHEBI:59789"/>
    </ligand>
</feature>
<keyword evidence="5 6" id="KW-0949">S-adenosyl-L-methionine</keyword>
<dbReference type="InterPro" id="IPR003682">
    <property type="entry name" value="rRNA_ssu_MeTfrase_G"/>
</dbReference>
<feature type="binding site" evidence="6">
    <location>
        <begin position="110"/>
        <end position="111"/>
    </location>
    <ligand>
        <name>S-adenosyl-L-methionine</name>
        <dbReference type="ChEBI" id="CHEBI:59789"/>
    </ligand>
</feature>
<dbReference type="HAMAP" id="MF_00074">
    <property type="entry name" value="16SrRNA_methyltr_G"/>
    <property type="match status" value="1"/>
</dbReference>
<evidence type="ECO:0000256" key="3">
    <source>
        <dbReference type="ARBA" id="ARBA00022603"/>
    </source>
</evidence>
<keyword evidence="8" id="KW-1185">Reference proteome</keyword>
<name>A0ABY4XBN4_9SPHN</name>
<dbReference type="Gene3D" id="3.40.50.150">
    <property type="entry name" value="Vaccinia Virus protein VP39"/>
    <property type="match status" value="1"/>
</dbReference>
<dbReference type="PIRSF" id="PIRSF003078">
    <property type="entry name" value="GidB"/>
    <property type="match status" value="1"/>
</dbReference>
<dbReference type="PANTHER" id="PTHR31760">
    <property type="entry name" value="S-ADENOSYL-L-METHIONINE-DEPENDENT METHYLTRANSFERASES SUPERFAMILY PROTEIN"/>
    <property type="match status" value="1"/>
</dbReference>
<dbReference type="EC" id="2.1.1.170" evidence="6"/>
<accession>A0ABY4XBN4</accession>
<evidence type="ECO:0000313" key="7">
    <source>
        <dbReference type="EMBL" id="USI74295.1"/>
    </source>
</evidence>